<evidence type="ECO:0000256" key="1">
    <source>
        <dbReference type="SAM" id="MobiDB-lite"/>
    </source>
</evidence>
<dbReference type="EMBL" id="JABEXW010000295">
    <property type="protein sequence ID" value="KAF4966378.1"/>
    <property type="molecule type" value="Genomic_DNA"/>
</dbReference>
<protein>
    <submittedName>
        <fullName evidence="2">Uncharacterized protein</fullName>
    </submittedName>
</protein>
<evidence type="ECO:0000313" key="2">
    <source>
        <dbReference type="EMBL" id="KAF4966378.1"/>
    </source>
</evidence>
<feature type="compositionally biased region" description="Polar residues" evidence="1">
    <location>
        <begin position="181"/>
        <end position="190"/>
    </location>
</feature>
<accession>A0A8H4X905</accession>
<reference evidence="2" key="2">
    <citation type="submission" date="2020-05" db="EMBL/GenBank/DDBJ databases">
        <authorList>
            <person name="Kim H.-S."/>
            <person name="Proctor R.H."/>
            <person name="Brown D.W."/>
        </authorList>
    </citation>
    <scope>NUCLEOTIDE SEQUENCE</scope>
    <source>
        <strain evidence="2">NRRL 20472</strain>
    </source>
</reference>
<reference evidence="2" key="1">
    <citation type="journal article" date="2020" name="BMC Genomics">
        <title>Correction to: Identification and distribution of gene clusters required for synthesis of sphingolipid metabolism inhibitors in diverse species of the filamentous fungus Fusarium.</title>
        <authorList>
            <person name="Kim H.S."/>
            <person name="Lohmar J.M."/>
            <person name="Busman M."/>
            <person name="Brown D.W."/>
            <person name="Naumann T.A."/>
            <person name="Divon H.H."/>
            <person name="Lysoe E."/>
            <person name="Uhlig S."/>
            <person name="Proctor R.H."/>
        </authorList>
    </citation>
    <scope>NUCLEOTIDE SEQUENCE</scope>
    <source>
        <strain evidence="2">NRRL 20472</strain>
    </source>
</reference>
<organism evidence="2 3">
    <name type="scientific">Fusarium sarcochroum</name>
    <dbReference type="NCBI Taxonomy" id="1208366"/>
    <lineage>
        <taxon>Eukaryota</taxon>
        <taxon>Fungi</taxon>
        <taxon>Dikarya</taxon>
        <taxon>Ascomycota</taxon>
        <taxon>Pezizomycotina</taxon>
        <taxon>Sordariomycetes</taxon>
        <taxon>Hypocreomycetidae</taxon>
        <taxon>Hypocreales</taxon>
        <taxon>Nectriaceae</taxon>
        <taxon>Fusarium</taxon>
        <taxon>Fusarium lateritium species complex</taxon>
    </lineage>
</organism>
<feature type="region of interest" description="Disordered" evidence="1">
    <location>
        <begin position="10"/>
        <end position="39"/>
    </location>
</feature>
<name>A0A8H4X905_9HYPO</name>
<proteinExistence type="predicted"/>
<dbReference type="Proteomes" id="UP000622797">
    <property type="component" value="Unassembled WGS sequence"/>
</dbReference>
<dbReference type="AlphaFoldDB" id="A0A8H4X905"/>
<evidence type="ECO:0000313" key="3">
    <source>
        <dbReference type="Proteomes" id="UP000622797"/>
    </source>
</evidence>
<keyword evidence="3" id="KW-1185">Reference proteome</keyword>
<feature type="compositionally biased region" description="Polar residues" evidence="1">
    <location>
        <begin position="154"/>
        <end position="170"/>
    </location>
</feature>
<feature type="region of interest" description="Disordered" evidence="1">
    <location>
        <begin position="142"/>
        <end position="193"/>
    </location>
</feature>
<sequence length="208" mass="22746">MQSNEIIINTLTKKNRSRRSSISSTSTGGNTGTKGKETLQINIGDPAITQAYEELNDDGNPQGQVIIAIHHLYMDTLKTKRYVKRTIQATKAAMEFSDHVKTTLAELDEREDGAQQPTLDNLARLNPGLITNIYIGLNKGPKKTKYKGKGKAITPNTRANTETPVSSSPKINRPQRDGASTGPSRQTSLDRQVLTMGVDLEEIILSLG</sequence>
<dbReference type="OrthoDB" id="5103820at2759"/>
<comment type="caution">
    <text evidence="2">The sequence shown here is derived from an EMBL/GenBank/DDBJ whole genome shotgun (WGS) entry which is preliminary data.</text>
</comment>
<gene>
    <name evidence="2" type="ORF">FSARC_5948</name>
</gene>